<name>A0ABS4G7R5_9CLOT</name>
<dbReference type="Proteomes" id="UP001519271">
    <property type="component" value="Unassembled WGS sequence"/>
</dbReference>
<evidence type="ECO:0000313" key="3">
    <source>
        <dbReference type="Proteomes" id="UP001519271"/>
    </source>
</evidence>
<organism evidence="2 3">
    <name type="scientific">Youngiibacter multivorans</name>
    <dbReference type="NCBI Taxonomy" id="937251"/>
    <lineage>
        <taxon>Bacteria</taxon>
        <taxon>Bacillati</taxon>
        <taxon>Bacillota</taxon>
        <taxon>Clostridia</taxon>
        <taxon>Eubacteriales</taxon>
        <taxon>Clostridiaceae</taxon>
        <taxon>Youngiibacter</taxon>
    </lineage>
</organism>
<comment type="caution">
    <text evidence="2">The sequence shown here is derived from an EMBL/GenBank/DDBJ whole genome shotgun (WGS) entry which is preliminary data.</text>
</comment>
<accession>A0ABS4G7R5</accession>
<dbReference type="PANTHER" id="PTHR40396:SF1">
    <property type="entry name" value="ATPASE AAA-TYPE CORE DOMAIN-CONTAINING PROTEIN"/>
    <property type="match status" value="1"/>
</dbReference>
<dbReference type="RefSeq" id="WP_209460762.1">
    <property type="nucleotide sequence ID" value="NZ_JAGGKC010000033.1"/>
</dbReference>
<dbReference type="Gene3D" id="3.40.50.300">
    <property type="entry name" value="P-loop containing nucleotide triphosphate hydrolases"/>
    <property type="match status" value="1"/>
</dbReference>
<protein>
    <submittedName>
        <fullName evidence="2">AAA15 family ATPase/GTPase</fullName>
    </submittedName>
</protein>
<reference evidence="2 3" key="1">
    <citation type="submission" date="2021-03" db="EMBL/GenBank/DDBJ databases">
        <title>Genomic Encyclopedia of Type Strains, Phase IV (KMG-IV): sequencing the most valuable type-strain genomes for metagenomic binning, comparative biology and taxonomic classification.</title>
        <authorList>
            <person name="Goeker M."/>
        </authorList>
    </citation>
    <scope>NUCLEOTIDE SEQUENCE [LARGE SCALE GENOMIC DNA]</scope>
    <source>
        <strain evidence="2 3">DSM 6139</strain>
    </source>
</reference>
<keyword evidence="3" id="KW-1185">Reference proteome</keyword>
<feature type="domain" description="ATPase AAA-type core" evidence="1">
    <location>
        <begin position="45"/>
        <end position="357"/>
    </location>
</feature>
<dbReference type="SUPFAM" id="SSF52540">
    <property type="entry name" value="P-loop containing nucleoside triphosphate hydrolases"/>
    <property type="match status" value="1"/>
</dbReference>
<gene>
    <name evidence="2" type="ORF">J2Z34_003110</name>
</gene>
<evidence type="ECO:0000313" key="2">
    <source>
        <dbReference type="EMBL" id="MBP1920595.1"/>
    </source>
</evidence>
<dbReference type="EMBL" id="JAGGKC010000033">
    <property type="protein sequence ID" value="MBP1920595.1"/>
    <property type="molecule type" value="Genomic_DNA"/>
</dbReference>
<proteinExistence type="predicted"/>
<sequence>MLLQFTFSNFGSFEGEASLDMRASGSSELSTHVRAIGNDKVLPVASIYGANASGKSTVYSAFEFMSLYVSQSFYLTDEKKVKGTKMLTPKPFAMSSSKDKPSEFEVNYVTTVKGKCKYINYGFMLDKDGVGEEWLKTNSKTGVSRNQEYKTLFHRTRGQNTVYGNSLERFRHNIEISLSERVLLLSLGAKLKVKELIDVRDWFLENETIDCSNYLFDGLEAKIIPDGIVDNTEAKNRLLEFINSFDSSIIDLEFEKAPKSDNKDDESYLVFAIHESREKDTRVRIPFDDESSGTIKMFLLYQVFNDVLRNGSLLFADELDIKLHPLLMRNILLTMADPSKNPNNAQLIFTTHNTVYMDMGLLRRDEIWFTEKNTNVSDLYSLSDFIDPSGEKVRKDANYERNYLLGRYGAIPSLSNLLGESDNGWAN</sequence>
<dbReference type="InterPro" id="IPR027417">
    <property type="entry name" value="P-loop_NTPase"/>
</dbReference>
<dbReference type="PANTHER" id="PTHR40396">
    <property type="entry name" value="ATPASE-LIKE PROTEIN"/>
    <property type="match status" value="1"/>
</dbReference>
<dbReference type="InterPro" id="IPR003959">
    <property type="entry name" value="ATPase_AAA_core"/>
</dbReference>
<evidence type="ECO:0000259" key="1">
    <source>
        <dbReference type="Pfam" id="PF13304"/>
    </source>
</evidence>
<dbReference type="Pfam" id="PF13304">
    <property type="entry name" value="AAA_21"/>
    <property type="match status" value="1"/>
</dbReference>